<dbReference type="RefSeq" id="WP_015816758.1">
    <property type="nucleotide sequence ID" value="NC_013009.1"/>
</dbReference>
<keyword evidence="2" id="KW-1185">Reference proteome</keyword>
<dbReference type="AlphaFoldDB" id="C6V664"/>
<dbReference type="KEGG" id="nri:NRI_0916"/>
<dbReference type="STRING" id="434131.NRI_0916"/>
<reference evidence="1 2" key="1">
    <citation type="journal article" date="2009" name="Nucleic Acids Res.">
        <title>Analysis of complete genome sequence of Neorickettsia risticii: causative agent of Potomac horse fever.</title>
        <authorList>
            <person name="Lin M."/>
            <person name="Zhang C."/>
            <person name="Gibson K."/>
            <person name="Rikihisa Y."/>
        </authorList>
    </citation>
    <scope>NUCLEOTIDE SEQUENCE [LARGE SCALE GENOMIC DNA]</scope>
    <source>
        <strain evidence="1 2">Illinois</strain>
    </source>
</reference>
<organism evidence="1 2">
    <name type="scientific">Neorickettsia risticii (strain Illinois)</name>
    <dbReference type="NCBI Taxonomy" id="434131"/>
    <lineage>
        <taxon>Bacteria</taxon>
        <taxon>Pseudomonadati</taxon>
        <taxon>Pseudomonadota</taxon>
        <taxon>Alphaproteobacteria</taxon>
        <taxon>Rickettsiales</taxon>
        <taxon>Anaplasmataceae</taxon>
        <taxon>Neorickettsia</taxon>
    </lineage>
</organism>
<sequence length="64" mass="7067">MEVSSETNKDGNMDISIPVICGHLALFWTIPPVKHLGEKYVISQILQDGVTINIGRINLSFPSE</sequence>
<dbReference type="HOGENOM" id="CLU_2863198_0_0_5"/>
<protein>
    <submittedName>
        <fullName evidence="1">Uncharacterized protein</fullName>
    </submittedName>
</protein>
<accession>C6V664</accession>
<evidence type="ECO:0000313" key="2">
    <source>
        <dbReference type="Proteomes" id="UP000001627"/>
    </source>
</evidence>
<evidence type="ECO:0000313" key="1">
    <source>
        <dbReference type="EMBL" id="ACT69879.1"/>
    </source>
</evidence>
<dbReference type="Proteomes" id="UP000001627">
    <property type="component" value="Chromosome"/>
</dbReference>
<proteinExistence type="predicted"/>
<gene>
    <name evidence="1" type="ordered locus">NRI_0916</name>
</gene>
<dbReference type="EMBL" id="CP001431">
    <property type="protein sequence ID" value="ACT69879.1"/>
    <property type="molecule type" value="Genomic_DNA"/>
</dbReference>
<name>C6V664_NEORI</name>